<proteinExistence type="inferred from homology"/>
<dbReference type="InterPro" id="IPR013830">
    <property type="entry name" value="SGNH_hydro"/>
</dbReference>
<comment type="similarity">
    <text evidence="1">Belongs to the 'GDSL' lipolytic enzyme family.</text>
</comment>
<evidence type="ECO:0000313" key="8">
    <source>
        <dbReference type="Proteomes" id="UP000823854"/>
    </source>
</evidence>
<evidence type="ECO:0000313" key="7">
    <source>
        <dbReference type="EMBL" id="HJC70823.1"/>
    </source>
</evidence>
<dbReference type="SUPFAM" id="SSF52266">
    <property type="entry name" value="SGNH hydrolase"/>
    <property type="match status" value="1"/>
</dbReference>
<dbReference type="PANTHER" id="PTHR43695:SF1">
    <property type="entry name" value="RHAMNOGALACTURONAN ACETYLESTERASE"/>
    <property type="match status" value="1"/>
</dbReference>
<evidence type="ECO:0000259" key="6">
    <source>
        <dbReference type="PROSITE" id="PS50853"/>
    </source>
</evidence>
<evidence type="ECO:0000256" key="2">
    <source>
        <dbReference type="ARBA" id="ARBA00022801"/>
    </source>
</evidence>
<evidence type="ECO:0000256" key="5">
    <source>
        <dbReference type="SAM" id="SignalP"/>
    </source>
</evidence>
<gene>
    <name evidence="7" type="ORF">H9932_14265</name>
</gene>
<dbReference type="SUPFAM" id="SSF49265">
    <property type="entry name" value="Fibronectin type III"/>
    <property type="match status" value="1"/>
</dbReference>
<dbReference type="GO" id="GO:0000272">
    <property type="term" value="P:polysaccharide catabolic process"/>
    <property type="evidence" value="ECO:0007669"/>
    <property type="project" value="UniProtKB-KW"/>
</dbReference>
<evidence type="ECO:0000256" key="4">
    <source>
        <dbReference type="ARBA" id="ARBA00023326"/>
    </source>
</evidence>
<reference evidence="7" key="1">
    <citation type="journal article" date="2021" name="PeerJ">
        <title>Extensive microbial diversity within the chicken gut microbiome revealed by metagenomics and culture.</title>
        <authorList>
            <person name="Gilroy R."/>
            <person name="Ravi A."/>
            <person name="Getino M."/>
            <person name="Pursley I."/>
            <person name="Horton D.L."/>
            <person name="Alikhan N.F."/>
            <person name="Baker D."/>
            <person name="Gharbi K."/>
            <person name="Hall N."/>
            <person name="Watson M."/>
            <person name="Adriaenssens E.M."/>
            <person name="Foster-Nyarko E."/>
            <person name="Jarju S."/>
            <person name="Secka A."/>
            <person name="Antonio M."/>
            <person name="Oren A."/>
            <person name="Chaudhuri R.R."/>
            <person name="La Ragione R."/>
            <person name="Hildebrand F."/>
            <person name="Pallen M.J."/>
        </authorList>
    </citation>
    <scope>NUCLEOTIDE SEQUENCE</scope>
    <source>
        <strain evidence="7">CHK130-7132</strain>
    </source>
</reference>
<dbReference type="AlphaFoldDB" id="A0A9D2Q2Q9"/>
<dbReference type="EMBL" id="DWWC01000304">
    <property type="protein sequence ID" value="HJC70823.1"/>
    <property type="molecule type" value="Genomic_DNA"/>
</dbReference>
<dbReference type="Gene3D" id="2.60.120.430">
    <property type="entry name" value="Galactose-binding lectin"/>
    <property type="match status" value="1"/>
</dbReference>
<keyword evidence="2" id="KW-0378">Hydrolase</keyword>
<dbReference type="SUPFAM" id="SSF49785">
    <property type="entry name" value="Galactose-binding domain-like"/>
    <property type="match status" value="1"/>
</dbReference>
<dbReference type="CDD" id="cd01821">
    <property type="entry name" value="Rhamnogalacturan_acetylesterase_like"/>
    <property type="match status" value="1"/>
</dbReference>
<dbReference type="Pfam" id="PF21254">
    <property type="entry name" value="AGA-YXIM_GBD"/>
    <property type="match status" value="1"/>
</dbReference>
<feature type="domain" description="Fibronectin type-III" evidence="6">
    <location>
        <begin position="407"/>
        <end position="496"/>
    </location>
</feature>
<sequence>MSAAALGAAMLGLPRRAAAADVDAEAGGKRTWRFDFGPGEVARGATQVTAETAYTPELGYGFDDTATLTEADRGGDDPLRGDFVSTESSATFLVDLEPGDYRITLISGDPAGPTDIAVTAEEIEKIPPTEAEAGEVLELEFDLALVSGRLGLTVTGTAAHLNAVEIEALPARRRGRRPTLYLLGDSTMQTYDPYWMPQAGWGQFFDRFLSDRVLVDNRSIGGRSSRSFLNQGRLDEVLRLVRPGDYVYVQFGHNDATYTVPDRYTPPEDFREYLRTYIEGTRQRGGEAIVVTPVSRRDFDADTGRFRVSFPEYVEAARSIADELDAPLVDLSASSRAFLDELGPEGAREVFLHAEAGVYPNRPNGVEDDTHFQEYGAIQMARLVGRGTAELGLRISDHVMVHRSSGAPRAVDGLELVRASASTLEVSWPASEDADTYRVHLGRAGEEPTFVGATAGTEAAVHFLEEAADYEVRVSAQNEHGEGPQGQVLAVSTSQA</sequence>
<dbReference type="Gene3D" id="2.60.40.10">
    <property type="entry name" value="Immunoglobulins"/>
    <property type="match status" value="1"/>
</dbReference>
<keyword evidence="4" id="KW-0624">Polysaccharide degradation</keyword>
<feature type="non-terminal residue" evidence="7">
    <location>
        <position position="496"/>
    </location>
</feature>
<dbReference type="Pfam" id="PF00041">
    <property type="entry name" value="fn3"/>
    <property type="match status" value="1"/>
</dbReference>
<dbReference type="InterPro" id="IPR036514">
    <property type="entry name" value="SGNH_hydro_sf"/>
</dbReference>
<dbReference type="InterPro" id="IPR036116">
    <property type="entry name" value="FN3_sf"/>
</dbReference>
<dbReference type="InterPro" id="IPR003961">
    <property type="entry name" value="FN3_dom"/>
</dbReference>
<dbReference type="InterPro" id="IPR037459">
    <property type="entry name" value="RhgT-like"/>
</dbReference>
<dbReference type="PANTHER" id="PTHR43695">
    <property type="entry name" value="PUTATIVE (AFU_ORTHOLOGUE AFUA_2G17250)-RELATED"/>
    <property type="match status" value="1"/>
</dbReference>
<dbReference type="Proteomes" id="UP000823854">
    <property type="component" value="Unassembled WGS sequence"/>
</dbReference>
<comment type="caution">
    <text evidence="7">The sequence shown here is derived from an EMBL/GenBank/DDBJ whole genome shotgun (WGS) entry which is preliminary data.</text>
</comment>
<evidence type="ECO:0000256" key="3">
    <source>
        <dbReference type="ARBA" id="ARBA00023295"/>
    </source>
</evidence>
<dbReference type="SMART" id="SM00060">
    <property type="entry name" value="FN3"/>
    <property type="match status" value="1"/>
</dbReference>
<dbReference type="GO" id="GO:0016798">
    <property type="term" value="F:hydrolase activity, acting on glycosyl bonds"/>
    <property type="evidence" value="ECO:0007669"/>
    <property type="project" value="UniProtKB-KW"/>
</dbReference>
<dbReference type="PROSITE" id="PS50853">
    <property type="entry name" value="FN3"/>
    <property type="match status" value="1"/>
</dbReference>
<feature type="chain" id="PRO_5039732693" evidence="5">
    <location>
        <begin position="20"/>
        <end position="496"/>
    </location>
</feature>
<organism evidence="7 8">
    <name type="scientific">Candidatus Brachybacterium intestinipullorum</name>
    <dbReference type="NCBI Taxonomy" id="2838512"/>
    <lineage>
        <taxon>Bacteria</taxon>
        <taxon>Bacillati</taxon>
        <taxon>Actinomycetota</taxon>
        <taxon>Actinomycetes</taxon>
        <taxon>Micrococcales</taxon>
        <taxon>Dermabacteraceae</taxon>
        <taxon>Brachybacterium</taxon>
    </lineage>
</organism>
<dbReference type="Gene3D" id="3.40.50.1110">
    <property type="entry name" value="SGNH hydrolase"/>
    <property type="match status" value="1"/>
</dbReference>
<protein>
    <submittedName>
        <fullName evidence="7">Fibronectin type III domain-containing protein</fullName>
    </submittedName>
</protein>
<dbReference type="InterPro" id="IPR049033">
    <property type="entry name" value="AGA-YXIM_GBD"/>
</dbReference>
<evidence type="ECO:0000256" key="1">
    <source>
        <dbReference type="ARBA" id="ARBA00008668"/>
    </source>
</evidence>
<keyword evidence="4" id="KW-0119">Carbohydrate metabolism</keyword>
<keyword evidence="3" id="KW-0326">Glycosidase</keyword>
<keyword evidence="5" id="KW-0732">Signal</keyword>
<dbReference type="InterPro" id="IPR013783">
    <property type="entry name" value="Ig-like_fold"/>
</dbReference>
<dbReference type="Pfam" id="PF13472">
    <property type="entry name" value="Lipase_GDSL_2"/>
    <property type="match status" value="1"/>
</dbReference>
<dbReference type="InterPro" id="IPR008979">
    <property type="entry name" value="Galactose-bd-like_sf"/>
</dbReference>
<name>A0A9D2Q2Q9_9MICO</name>
<reference evidence="7" key="2">
    <citation type="submission" date="2021-04" db="EMBL/GenBank/DDBJ databases">
        <authorList>
            <person name="Gilroy R."/>
        </authorList>
    </citation>
    <scope>NUCLEOTIDE SEQUENCE</scope>
    <source>
        <strain evidence="7">CHK130-7132</strain>
    </source>
</reference>
<dbReference type="CDD" id="cd00063">
    <property type="entry name" value="FN3"/>
    <property type="match status" value="1"/>
</dbReference>
<feature type="signal peptide" evidence="5">
    <location>
        <begin position="1"/>
        <end position="19"/>
    </location>
</feature>
<accession>A0A9D2Q2Q9</accession>